<feature type="domain" description="TonB-dependent receptor-like beta-barrel" evidence="11">
    <location>
        <begin position="472"/>
        <end position="1081"/>
    </location>
</feature>
<dbReference type="SUPFAM" id="SSF56935">
    <property type="entry name" value="Porins"/>
    <property type="match status" value="1"/>
</dbReference>
<evidence type="ECO:0000256" key="5">
    <source>
        <dbReference type="ARBA" id="ARBA00023077"/>
    </source>
</evidence>
<comment type="similarity">
    <text evidence="8 9">Belongs to the TonB-dependent receptor family.</text>
</comment>
<evidence type="ECO:0000259" key="11">
    <source>
        <dbReference type="Pfam" id="PF00593"/>
    </source>
</evidence>
<dbReference type="AlphaFoldDB" id="A0A2A5WB49"/>
<keyword evidence="4 8" id="KW-0812">Transmembrane</keyword>
<comment type="subcellular location">
    <subcellularLocation>
        <location evidence="1 8">Cell outer membrane</location>
        <topology evidence="1 8">Multi-pass membrane protein</topology>
    </subcellularLocation>
</comment>
<reference evidence="13 14" key="1">
    <citation type="submission" date="2017-08" db="EMBL/GenBank/DDBJ databases">
        <title>Fine stratification of microbial communities through a metagenomic profile of the photic zone.</title>
        <authorList>
            <person name="Haro-Moreno J.M."/>
            <person name="Lopez-Perez M."/>
            <person name="De La Torre J."/>
            <person name="Picazo A."/>
            <person name="Camacho A."/>
            <person name="Rodriguez-Valera F."/>
        </authorList>
    </citation>
    <scope>NUCLEOTIDE SEQUENCE [LARGE SCALE GENOMIC DNA]</scope>
    <source>
        <strain evidence="13">MED-G28</strain>
    </source>
</reference>
<keyword evidence="7 8" id="KW-0998">Cell outer membrane</keyword>
<evidence type="ECO:0000256" key="2">
    <source>
        <dbReference type="ARBA" id="ARBA00022448"/>
    </source>
</evidence>
<evidence type="ECO:0000256" key="9">
    <source>
        <dbReference type="RuleBase" id="RU003357"/>
    </source>
</evidence>
<dbReference type="Gene3D" id="2.170.130.10">
    <property type="entry name" value="TonB-dependent receptor, plug domain"/>
    <property type="match status" value="1"/>
</dbReference>
<evidence type="ECO:0000256" key="3">
    <source>
        <dbReference type="ARBA" id="ARBA00022452"/>
    </source>
</evidence>
<keyword evidence="6 8" id="KW-0472">Membrane</keyword>
<feature type="signal peptide" evidence="10">
    <location>
        <begin position="1"/>
        <end position="31"/>
    </location>
</feature>
<name>A0A2A5WB49_9GAMM</name>
<keyword evidence="5 9" id="KW-0798">TonB box</keyword>
<evidence type="ECO:0000256" key="10">
    <source>
        <dbReference type="SAM" id="SignalP"/>
    </source>
</evidence>
<keyword evidence="13" id="KW-0675">Receptor</keyword>
<evidence type="ECO:0000313" key="14">
    <source>
        <dbReference type="Proteomes" id="UP000219329"/>
    </source>
</evidence>
<feature type="domain" description="TonB-dependent receptor plug" evidence="12">
    <location>
        <begin position="57"/>
        <end position="165"/>
    </location>
</feature>
<dbReference type="PANTHER" id="PTHR47234:SF2">
    <property type="entry name" value="TONB-DEPENDENT RECEPTOR"/>
    <property type="match status" value="1"/>
</dbReference>
<dbReference type="InterPro" id="IPR000531">
    <property type="entry name" value="Beta-barrel_TonB"/>
</dbReference>
<evidence type="ECO:0000256" key="7">
    <source>
        <dbReference type="ARBA" id="ARBA00023237"/>
    </source>
</evidence>
<dbReference type="Proteomes" id="UP000219329">
    <property type="component" value="Unassembled WGS sequence"/>
</dbReference>
<evidence type="ECO:0000313" key="13">
    <source>
        <dbReference type="EMBL" id="PDH33523.1"/>
    </source>
</evidence>
<dbReference type="InterPro" id="IPR012910">
    <property type="entry name" value="Plug_dom"/>
</dbReference>
<evidence type="ECO:0000256" key="6">
    <source>
        <dbReference type="ARBA" id="ARBA00023136"/>
    </source>
</evidence>
<keyword evidence="3 8" id="KW-1134">Transmembrane beta strand</keyword>
<keyword evidence="2 8" id="KW-0813">Transport</keyword>
<evidence type="ECO:0000256" key="1">
    <source>
        <dbReference type="ARBA" id="ARBA00004571"/>
    </source>
</evidence>
<dbReference type="GO" id="GO:0009279">
    <property type="term" value="C:cell outer membrane"/>
    <property type="evidence" value="ECO:0007669"/>
    <property type="project" value="UniProtKB-SubCell"/>
</dbReference>
<sequence length="1110" mass="119228">MKKKNIRHQLNGGAVALFAASALPFSGQVVAQDELIEEVIVTGSRISRDSNLTGALPVQSVDADDIRRSGEFSIADVVNDIPALLTSVTAEQSIDNGVDGQNTLNLRGLGINRTLVLVDGRRHVGGVQGSSAVDVGSIPMPLIERVEVLSGGASAVYGADAVTGVVNFILKDDFEGIEVDANYGLSDRGDGEQSSLSVVFGENFDNGRGNVTVSLDVRNDDGLTMGERSNYSIGSASNWVNPDLRFQQGEIGSATPNFAQYYNYANTGLTNFGLTIPTAAAFTSDYTSQFGSAPSLTSAESALINRAANAPQRAILPQRTFPFTSGYGYIIPGNPLTFSGFDADTPIDLDGNGNPDCLDSFTGYNSSFGAAAFGVVGGCWNIGPDGSYAPVQDGLVAGNFAGFGGDSWNVYGNDNYDILLPDEKLTINMLSHYDLTDQTTLFGEFKYVTQETDTDSRPNSFWDLMVGFKDNPYLPSFIQGVANQTGAVANTVDPIFFDSHTTTERDTYRVVVGLEGELDNGWSWEASANYGRHDRESITTGSVINDRWFAGVDAVTDPATGQPACRADVDPTAAAMNTPFKIPSYDAGYFSFTPGAGDCVPINIWAGQGGITPEAAAWVTTPTWNKLQLEQTVFAASLVGDTENFISLPGGPIGFATGVEWREEKATAKYDSWQLGVIPAGSPFAAGTLLEEHSDNSNLVFRPQLGNKNETGKFDTTDVFLEVSLPLLSDLPFVRELTLDAAGRFADYSTIGESTSWKTSMVWAPIDDLAFRGSLSQAVRAPNITELFGPAIGQNYRPNDPCDAAQITALAADQPGLAANYQGNCVTSLQAIGVDPYDSSGNYAFTDPLSASFGGVAGGNRNLTEETADTITYGLVYQPNFLEGLSFTVDYWEIEIEDAISSVSAQDIVDGCYKEKSLNSAFCNLFTRNADSSSMQHGGFNFLTSTDINFATLETSGIDLALSYDFSIGAHNFGATVQGTKVNEIDFYTNPADLSEVNPQLGQILRPEEAGNVYLSWDYGDINVSFQSQYLGEMLLGTIEIETAETLYGKKVFMDETWIHNISASYNYSDEVTLYGGIRNLNEEDPFMTENAFPASPRGRMIFIGGTYRL</sequence>
<protein>
    <submittedName>
        <fullName evidence="13">TonB-dependent receptor</fullName>
    </submittedName>
</protein>
<dbReference type="InterPro" id="IPR039426">
    <property type="entry name" value="TonB-dep_rcpt-like"/>
</dbReference>
<dbReference type="PROSITE" id="PS52016">
    <property type="entry name" value="TONB_DEPENDENT_REC_3"/>
    <property type="match status" value="1"/>
</dbReference>
<dbReference type="EMBL" id="NTJZ01000008">
    <property type="protein sequence ID" value="PDH33523.1"/>
    <property type="molecule type" value="Genomic_DNA"/>
</dbReference>
<dbReference type="InterPro" id="IPR037066">
    <property type="entry name" value="Plug_dom_sf"/>
</dbReference>
<organism evidence="13 14">
    <name type="scientific">OM182 bacterium MED-G28</name>
    <dbReference type="NCBI Taxonomy" id="1986256"/>
    <lineage>
        <taxon>Bacteria</taxon>
        <taxon>Pseudomonadati</taxon>
        <taxon>Pseudomonadota</taxon>
        <taxon>Gammaproteobacteria</taxon>
        <taxon>OMG group</taxon>
        <taxon>OM182 clade</taxon>
    </lineage>
</organism>
<evidence type="ECO:0000259" key="12">
    <source>
        <dbReference type="Pfam" id="PF07715"/>
    </source>
</evidence>
<gene>
    <name evidence="13" type="ORF">CNF02_08760</name>
</gene>
<evidence type="ECO:0000256" key="8">
    <source>
        <dbReference type="PROSITE-ProRule" id="PRU01360"/>
    </source>
</evidence>
<proteinExistence type="inferred from homology"/>
<keyword evidence="10" id="KW-0732">Signal</keyword>
<feature type="chain" id="PRO_5012585509" evidence="10">
    <location>
        <begin position="32"/>
        <end position="1110"/>
    </location>
</feature>
<dbReference type="Gene3D" id="2.40.170.20">
    <property type="entry name" value="TonB-dependent receptor, beta-barrel domain"/>
    <property type="match status" value="1"/>
</dbReference>
<comment type="caution">
    <text evidence="13">The sequence shown here is derived from an EMBL/GenBank/DDBJ whole genome shotgun (WGS) entry which is preliminary data.</text>
</comment>
<dbReference type="PANTHER" id="PTHR47234">
    <property type="match status" value="1"/>
</dbReference>
<evidence type="ECO:0000256" key="4">
    <source>
        <dbReference type="ARBA" id="ARBA00022692"/>
    </source>
</evidence>
<accession>A0A2A5WB49</accession>
<dbReference type="Pfam" id="PF07715">
    <property type="entry name" value="Plug"/>
    <property type="match status" value="1"/>
</dbReference>
<dbReference type="Pfam" id="PF00593">
    <property type="entry name" value="TonB_dep_Rec_b-barrel"/>
    <property type="match status" value="1"/>
</dbReference>
<dbReference type="InterPro" id="IPR036942">
    <property type="entry name" value="Beta-barrel_TonB_sf"/>
</dbReference>